<dbReference type="OrthoDB" id="1149075at2"/>
<evidence type="ECO:0000256" key="1">
    <source>
        <dbReference type="ARBA" id="ARBA00004442"/>
    </source>
</evidence>
<dbReference type="GO" id="GO:0009279">
    <property type="term" value="C:cell outer membrane"/>
    <property type="evidence" value="ECO:0007669"/>
    <property type="project" value="UniProtKB-SubCell"/>
</dbReference>
<keyword evidence="9" id="KW-1185">Reference proteome</keyword>
<dbReference type="InterPro" id="IPR006665">
    <property type="entry name" value="OmpA-like"/>
</dbReference>
<evidence type="ECO:0000259" key="7">
    <source>
        <dbReference type="PROSITE" id="PS51123"/>
    </source>
</evidence>
<dbReference type="PANTHER" id="PTHR30329:SF21">
    <property type="entry name" value="LIPOPROTEIN YIAD-RELATED"/>
    <property type="match status" value="1"/>
</dbReference>
<evidence type="ECO:0000256" key="5">
    <source>
        <dbReference type="SAM" id="Coils"/>
    </source>
</evidence>
<dbReference type="PANTHER" id="PTHR30329">
    <property type="entry name" value="STATOR ELEMENT OF FLAGELLAR MOTOR COMPLEX"/>
    <property type="match status" value="1"/>
</dbReference>
<evidence type="ECO:0000313" key="8">
    <source>
        <dbReference type="EMBL" id="SHK56837.1"/>
    </source>
</evidence>
<sequence length="217" mass="24202">MKKIALASALFVGLTLSLGNAQELTDPCGSPKEVFSKYLLDKCYKNYFDAITGASKKADEAISKVNDLEKRVGKLENIADDHEKRIRALEGRPVQETKSTTEQATARSFEATKVGTVHFAFNKFTLSKKAVDELKNVAQKLKDEKGEVLVVGFADKRGTSKYNFDLSMHRAQMVASELVKLGVDESRIRITAYGKELAQKFGKEFRAQRAVEIYLVK</sequence>
<comment type="subcellular location">
    <subcellularLocation>
        <location evidence="1">Cell outer membrane</location>
    </subcellularLocation>
</comment>
<dbReference type="EMBL" id="LT670846">
    <property type="protein sequence ID" value="SHK56837.1"/>
    <property type="molecule type" value="Genomic_DNA"/>
</dbReference>
<evidence type="ECO:0000313" key="9">
    <source>
        <dbReference type="Proteomes" id="UP000189810"/>
    </source>
</evidence>
<proteinExistence type="predicted"/>
<feature type="coiled-coil region" evidence="5">
    <location>
        <begin position="51"/>
        <end position="92"/>
    </location>
</feature>
<evidence type="ECO:0000256" key="6">
    <source>
        <dbReference type="SAM" id="SignalP"/>
    </source>
</evidence>
<keyword evidence="3" id="KW-0998">Cell outer membrane</keyword>
<organism evidence="8 9">
    <name type="scientific">Thermocrinis minervae</name>
    <dbReference type="NCBI Taxonomy" id="381751"/>
    <lineage>
        <taxon>Bacteria</taxon>
        <taxon>Pseudomonadati</taxon>
        <taxon>Aquificota</taxon>
        <taxon>Aquificia</taxon>
        <taxon>Aquificales</taxon>
        <taxon>Aquificaceae</taxon>
        <taxon>Thermocrinis</taxon>
    </lineage>
</organism>
<protein>
    <submittedName>
        <fullName evidence="8">Peptidoglycan-associated lipoprotein</fullName>
    </submittedName>
</protein>
<dbReference type="Gene3D" id="3.30.1330.60">
    <property type="entry name" value="OmpA-like domain"/>
    <property type="match status" value="1"/>
</dbReference>
<dbReference type="SUPFAM" id="SSF103088">
    <property type="entry name" value="OmpA-like"/>
    <property type="match status" value="1"/>
</dbReference>
<keyword evidence="2 4" id="KW-0472">Membrane</keyword>
<dbReference type="Proteomes" id="UP000189810">
    <property type="component" value="Chromosome I"/>
</dbReference>
<dbReference type="CDD" id="cd07185">
    <property type="entry name" value="OmpA_C-like"/>
    <property type="match status" value="1"/>
</dbReference>
<feature type="domain" description="OmpA-like" evidence="7">
    <location>
        <begin position="107"/>
        <end position="217"/>
    </location>
</feature>
<evidence type="ECO:0000256" key="4">
    <source>
        <dbReference type="PROSITE-ProRule" id="PRU00473"/>
    </source>
</evidence>
<accession>A0A1M6TIT1</accession>
<feature type="chain" id="PRO_5012680653" evidence="6">
    <location>
        <begin position="22"/>
        <end position="217"/>
    </location>
</feature>
<keyword evidence="8" id="KW-0449">Lipoprotein</keyword>
<dbReference type="PRINTS" id="PR01021">
    <property type="entry name" value="OMPADOMAIN"/>
</dbReference>
<dbReference type="InterPro" id="IPR050330">
    <property type="entry name" value="Bact_OuterMem_StrucFunc"/>
</dbReference>
<dbReference type="InterPro" id="IPR006664">
    <property type="entry name" value="OMP_bac"/>
</dbReference>
<dbReference type="RefSeq" id="WP_079654557.1">
    <property type="nucleotide sequence ID" value="NZ_LT670846.1"/>
</dbReference>
<dbReference type="AlphaFoldDB" id="A0A1M6TIT1"/>
<keyword evidence="5" id="KW-0175">Coiled coil</keyword>
<dbReference type="InterPro" id="IPR036737">
    <property type="entry name" value="OmpA-like_sf"/>
</dbReference>
<dbReference type="PROSITE" id="PS51123">
    <property type="entry name" value="OMPA_2"/>
    <property type="match status" value="1"/>
</dbReference>
<keyword evidence="6" id="KW-0732">Signal</keyword>
<evidence type="ECO:0000256" key="3">
    <source>
        <dbReference type="ARBA" id="ARBA00023237"/>
    </source>
</evidence>
<dbReference type="STRING" id="381751.SAMN05444391_1480"/>
<reference evidence="8 9" key="1">
    <citation type="submission" date="2016-11" db="EMBL/GenBank/DDBJ databases">
        <authorList>
            <person name="Jaros S."/>
            <person name="Januszkiewicz K."/>
            <person name="Wedrychowicz H."/>
        </authorList>
    </citation>
    <scope>NUCLEOTIDE SEQUENCE [LARGE SCALE GENOMIC DNA]</scope>
    <source>
        <strain evidence="8 9">DSM 19557</strain>
    </source>
</reference>
<gene>
    <name evidence="8" type="ORF">SAMN05444391_1480</name>
</gene>
<dbReference type="Pfam" id="PF00691">
    <property type="entry name" value="OmpA"/>
    <property type="match status" value="1"/>
</dbReference>
<evidence type="ECO:0000256" key="2">
    <source>
        <dbReference type="ARBA" id="ARBA00023136"/>
    </source>
</evidence>
<name>A0A1M6TIT1_9AQUI</name>
<feature type="signal peptide" evidence="6">
    <location>
        <begin position="1"/>
        <end position="21"/>
    </location>
</feature>